<feature type="coiled-coil region" evidence="1">
    <location>
        <begin position="79"/>
        <end position="202"/>
    </location>
</feature>
<feature type="coiled-coil region" evidence="1">
    <location>
        <begin position="235"/>
        <end position="376"/>
    </location>
</feature>
<reference evidence="3 4" key="1">
    <citation type="journal article" date="2022" name="bioRxiv">
        <title>Genomics of Preaxostyla Flagellates Illuminates Evolutionary Transitions and the Path Towards Mitochondrial Loss.</title>
        <authorList>
            <person name="Novak L.V.F."/>
            <person name="Treitli S.C."/>
            <person name="Pyrih J."/>
            <person name="Halakuc P."/>
            <person name="Pipaliya S.V."/>
            <person name="Vacek V."/>
            <person name="Brzon O."/>
            <person name="Soukal P."/>
            <person name="Eme L."/>
            <person name="Dacks J.B."/>
            <person name="Karnkowska A."/>
            <person name="Elias M."/>
            <person name="Hampl V."/>
        </authorList>
    </citation>
    <scope>NUCLEOTIDE SEQUENCE [LARGE SCALE GENOMIC DNA]</scope>
    <source>
        <strain evidence="3">NAU3</strain>
        <tissue evidence="3">Gut</tissue>
    </source>
</reference>
<feature type="region of interest" description="Disordered" evidence="2">
    <location>
        <begin position="615"/>
        <end position="634"/>
    </location>
</feature>
<organism evidence="3 4">
    <name type="scientific">Blattamonas nauphoetae</name>
    <dbReference type="NCBI Taxonomy" id="2049346"/>
    <lineage>
        <taxon>Eukaryota</taxon>
        <taxon>Metamonada</taxon>
        <taxon>Preaxostyla</taxon>
        <taxon>Oxymonadida</taxon>
        <taxon>Blattamonas</taxon>
    </lineage>
</organism>
<comment type="caution">
    <text evidence="3">The sequence shown here is derived from an EMBL/GenBank/DDBJ whole genome shotgun (WGS) entry which is preliminary data.</text>
</comment>
<dbReference type="Proteomes" id="UP001281761">
    <property type="component" value="Unassembled WGS sequence"/>
</dbReference>
<evidence type="ECO:0000256" key="1">
    <source>
        <dbReference type="SAM" id="Coils"/>
    </source>
</evidence>
<accession>A0ABQ9Y9E4</accession>
<keyword evidence="4" id="KW-1185">Reference proteome</keyword>
<dbReference type="EMBL" id="JARBJD010000023">
    <property type="protein sequence ID" value="KAK2960378.1"/>
    <property type="molecule type" value="Genomic_DNA"/>
</dbReference>
<protein>
    <submittedName>
        <fullName evidence="3">Uncharacterized protein</fullName>
    </submittedName>
</protein>
<evidence type="ECO:0000256" key="2">
    <source>
        <dbReference type="SAM" id="MobiDB-lite"/>
    </source>
</evidence>
<keyword evidence="1" id="KW-0175">Coiled coil</keyword>
<sequence length="784" mass="89332">MEVDTYVAEPSYESNYHQILLERNQFLERYKIASAEAGKLRQLLNRFKEIASQQASIQGLQQSSISLMKEGVSTVHFRNDFLAKEKEKTAQQIADAEERVLQAQIQQQHSLAQVQQIQNEIMIIKQEKEDIIQETQKEIQRMKDQTEREIENTSAAWNMEKNKMNLIHTRLERENTTQKQQIDQLSQKIASLESALTTKTMELTTLQMESSHSIEQLQSQVASVTQERDDVLTSLEQITAENRKDEAALKSKINEQNSMILTLQDDIRRTNEQLTQLSNTSSLQIEALTKERDDLAVKSSTQIESLKAENDALIETSTKLQTSLEEVQGVHERGRAEWKEEKTVLLTNNATLRLQLDELEKQKNEVETSLTAQLTTLTAQLEETTNTFTKQLEETTDTFTKQLAETQEILATTRQTTSEEIMSLRNDLSAAHKSIEVTKFEKEEMECTLTQTIEDQKKEMEEMKCALTQTVEDQKKETEEMRATMEMEIARLKRREEDLTGACEEIQRTAAETKAEADRAQAELLDSTNSAMIDKENECSQRIQEIEQRFSTLLSAKEAEVGAAKNALNSLRQEHDSAISQIATMTEEASMKDEMLNEMIASQERLQAQLSALKQQTENLERSRQQQMEQSTKKDELLNELKGAQQQSFAQIAALKAQMEEQAREANERAAVAAAKIQASITESQNREAQFEENLRKMQLNEEKAIAALGEMKTVAVTEMEQQAAIHEKEKASLQRTNERVTTTLKRIAEMLEKHETAGHFDSWADLKKLSRGISNARQSGGAK</sequence>
<evidence type="ECO:0000313" key="4">
    <source>
        <dbReference type="Proteomes" id="UP001281761"/>
    </source>
</evidence>
<feature type="coiled-coil region" evidence="1">
    <location>
        <begin position="453"/>
        <end position="530"/>
    </location>
</feature>
<evidence type="ECO:0000313" key="3">
    <source>
        <dbReference type="EMBL" id="KAK2960378.1"/>
    </source>
</evidence>
<proteinExistence type="predicted"/>
<name>A0ABQ9Y9E4_9EUKA</name>
<gene>
    <name evidence="3" type="ORF">BLNAU_4595</name>
</gene>